<dbReference type="Proteomes" id="UP000642829">
    <property type="component" value="Unassembled WGS sequence"/>
</dbReference>
<organism evidence="2 3">
    <name type="scientific">Cerasicoccus arenae</name>
    <dbReference type="NCBI Taxonomy" id="424488"/>
    <lineage>
        <taxon>Bacteria</taxon>
        <taxon>Pseudomonadati</taxon>
        <taxon>Verrucomicrobiota</taxon>
        <taxon>Opitutia</taxon>
        <taxon>Puniceicoccales</taxon>
        <taxon>Cerasicoccaceae</taxon>
        <taxon>Cerasicoccus</taxon>
    </lineage>
</organism>
<dbReference type="RefSeq" id="WP_189515703.1">
    <property type="nucleotide sequence ID" value="NZ_BMXG01000016.1"/>
</dbReference>
<dbReference type="EMBL" id="BMXG01000016">
    <property type="protein sequence ID" value="GHC06982.1"/>
    <property type="molecule type" value="Genomic_DNA"/>
</dbReference>
<proteinExistence type="predicted"/>
<keyword evidence="3" id="KW-1185">Reference proteome</keyword>
<name>A0A8J3DDH8_9BACT</name>
<accession>A0A8J3DDH8</accession>
<sequence>MKTFTNGRRWVILLIALLMGMAGAVYAQNANTVRINNSKSTPSIESINAKLDRIIQQQGGRYVFLISAEGDLWRLDTFTGQLAILNMVSGAEWDTLDVPEKTLRSGNAFYEQFVQKLNRINFDNN</sequence>
<gene>
    <name evidence="2" type="ORF">GCM10007047_25060</name>
</gene>
<dbReference type="AlphaFoldDB" id="A0A8J3DDH8"/>
<evidence type="ECO:0000313" key="2">
    <source>
        <dbReference type="EMBL" id="GHC06982.1"/>
    </source>
</evidence>
<feature type="chain" id="PRO_5035211642" description="TPM domain-containing protein" evidence="1">
    <location>
        <begin position="28"/>
        <end position="125"/>
    </location>
</feature>
<evidence type="ECO:0000313" key="3">
    <source>
        <dbReference type="Proteomes" id="UP000642829"/>
    </source>
</evidence>
<reference evidence="2" key="2">
    <citation type="submission" date="2020-09" db="EMBL/GenBank/DDBJ databases">
        <authorList>
            <person name="Sun Q."/>
            <person name="Kim S."/>
        </authorList>
    </citation>
    <scope>NUCLEOTIDE SEQUENCE</scope>
    <source>
        <strain evidence="2">KCTC 12870</strain>
    </source>
</reference>
<reference evidence="2" key="1">
    <citation type="journal article" date="2014" name="Int. J. Syst. Evol. Microbiol.">
        <title>Complete genome sequence of Corynebacterium casei LMG S-19264T (=DSM 44701T), isolated from a smear-ripened cheese.</title>
        <authorList>
            <consortium name="US DOE Joint Genome Institute (JGI-PGF)"/>
            <person name="Walter F."/>
            <person name="Albersmeier A."/>
            <person name="Kalinowski J."/>
            <person name="Ruckert C."/>
        </authorList>
    </citation>
    <scope>NUCLEOTIDE SEQUENCE</scope>
    <source>
        <strain evidence="2">KCTC 12870</strain>
    </source>
</reference>
<comment type="caution">
    <text evidence="2">The sequence shown here is derived from an EMBL/GenBank/DDBJ whole genome shotgun (WGS) entry which is preliminary data.</text>
</comment>
<evidence type="ECO:0008006" key="4">
    <source>
        <dbReference type="Google" id="ProtNLM"/>
    </source>
</evidence>
<protein>
    <recommendedName>
        <fullName evidence="4">TPM domain-containing protein</fullName>
    </recommendedName>
</protein>
<keyword evidence="1" id="KW-0732">Signal</keyword>
<feature type="signal peptide" evidence="1">
    <location>
        <begin position="1"/>
        <end position="27"/>
    </location>
</feature>
<evidence type="ECO:0000256" key="1">
    <source>
        <dbReference type="SAM" id="SignalP"/>
    </source>
</evidence>